<dbReference type="AlphaFoldDB" id="A0A397UAI0"/>
<organism evidence="1 2">
    <name type="scientific">Gigaspora rosea</name>
    <dbReference type="NCBI Taxonomy" id="44941"/>
    <lineage>
        <taxon>Eukaryota</taxon>
        <taxon>Fungi</taxon>
        <taxon>Fungi incertae sedis</taxon>
        <taxon>Mucoromycota</taxon>
        <taxon>Glomeromycotina</taxon>
        <taxon>Glomeromycetes</taxon>
        <taxon>Diversisporales</taxon>
        <taxon>Gigasporaceae</taxon>
        <taxon>Gigaspora</taxon>
    </lineage>
</organism>
<gene>
    <name evidence="1" type="ORF">C2G38_2046105</name>
</gene>
<dbReference type="Proteomes" id="UP000266673">
    <property type="component" value="Unassembled WGS sequence"/>
</dbReference>
<dbReference type="OrthoDB" id="2456484at2759"/>
<evidence type="ECO:0000313" key="1">
    <source>
        <dbReference type="EMBL" id="RIB07315.1"/>
    </source>
</evidence>
<sequence>MKILSSIKTLSKLHQNIQNLNSWSESRFNTLNTLFKFRQGYKENDKDFVDDIIDRFVDKVNTLINDEDDIIPEKRRIMRMINKVWENRKYSKIAKEKFQQILENKCKEYGYDPVQEYCKICKRDDFDENGDYNPCCHFKEKIDFVNVFEFAKFSKEYCEKYENHYAVGFPNQLI</sequence>
<keyword evidence="2" id="KW-1185">Reference proteome</keyword>
<comment type="caution">
    <text evidence="1">The sequence shown here is derived from an EMBL/GenBank/DDBJ whole genome shotgun (WGS) entry which is preliminary data.</text>
</comment>
<accession>A0A397UAI0</accession>
<proteinExistence type="predicted"/>
<dbReference type="EMBL" id="QKWP01001676">
    <property type="protein sequence ID" value="RIB07315.1"/>
    <property type="molecule type" value="Genomic_DNA"/>
</dbReference>
<protein>
    <submittedName>
        <fullName evidence="1">Uncharacterized protein</fullName>
    </submittedName>
</protein>
<reference evidence="1 2" key="1">
    <citation type="submission" date="2018-06" db="EMBL/GenBank/DDBJ databases">
        <title>Comparative genomics reveals the genomic features of Rhizophagus irregularis, R. cerebriforme, R. diaphanum and Gigaspora rosea, and their symbiotic lifestyle signature.</title>
        <authorList>
            <person name="Morin E."/>
            <person name="San Clemente H."/>
            <person name="Chen E.C.H."/>
            <person name="De La Providencia I."/>
            <person name="Hainaut M."/>
            <person name="Kuo A."/>
            <person name="Kohler A."/>
            <person name="Murat C."/>
            <person name="Tang N."/>
            <person name="Roy S."/>
            <person name="Loubradou J."/>
            <person name="Henrissat B."/>
            <person name="Grigoriev I.V."/>
            <person name="Corradi N."/>
            <person name="Roux C."/>
            <person name="Martin F.M."/>
        </authorList>
    </citation>
    <scope>NUCLEOTIDE SEQUENCE [LARGE SCALE GENOMIC DNA]</scope>
    <source>
        <strain evidence="1 2">DAOM 194757</strain>
    </source>
</reference>
<name>A0A397UAI0_9GLOM</name>
<evidence type="ECO:0000313" key="2">
    <source>
        <dbReference type="Proteomes" id="UP000266673"/>
    </source>
</evidence>